<name>A0A5P3AGE7_9RHOB</name>
<accession>A0A5P3AGE7</accession>
<dbReference type="InterPro" id="IPR006683">
    <property type="entry name" value="Thioestr_dom"/>
</dbReference>
<dbReference type="OrthoDB" id="3477511at2"/>
<dbReference type="AlphaFoldDB" id="A0A5P3AGE7"/>
<proteinExistence type="inferred from homology"/>
<keyword evidence="2" id="KW-0378">Hydrolase</keyword>
<dbReference type="SUPFAM" id="SSF54637">
    <property type="entry name" value="Thioesterase/thiol ester dehydrase-isomerase"/>
    <property type="match status" value="1"/>
</dbReference>
<dbReference type="InterPro" id="IPR029069">
    <property type="entry name" value="HotDog_dom_sf"/>
</dbReference>
<organism evidence="4 5">
    <name type="scientific">Roseovarius indicus</name>
    <dbReference type="NCBI Taxonomy" id="540747"/>
    <lineage>
        <taxon>Bacteria</taxon>
        <taxon>Pseudomonadati</taxon>
        <taxon>Pseudomonadota</taxon>
        <taxon>Alphaproteobacteria</taxon>
        <taxon>Rhodobacterales</taxon>
        <taxon>Roseobacteraceae</taxon>
        <taxon>Roseovarius</taxon>
    </lineage>
</organism>
<reference evidence="4 5" key="1">
    <citation type="submission" date="2018-08" db="EMBL/GenBank/DDBJ databases">
        <title>Genetic Globetrotter - A new plasmid hitch-hiking vast phylogenetic and geographic distances.</title>
        <authorList>
            <person name="Vollmers J."/>
            <person name="Petersen J."/>
        </authorList>
    </citation>
    <scope>NUCLEOTIDE SEQUENCE [LARGE SCALE GENOMIC DNA]</scope>
    <source>
        <strain evidence="4 5">DSM 26383</strain>
    </source>
</reference>
<dbReference type="Proteomes" id="UP000325785">
    <property type="component" value="Chromosome"/>
</dbReference>
<comment type="similarity">
    <text evidence="1">Belongs to the thioesterase PaaI family.</text>
</comment>
<evidence type="ECO:0000313" key="5">
    <source>
        <dbReference type="Proteomes" id="UP000325785"/>
    </source>
</evidence>
<dbReference type="InterPro" id="IPR003736">
    <property type="entry name" value="PAAI_dom"/>
</dbReference>
<dbReference type="KEGG" id="rid:RIdsm_04283"/>
<feature type="domain" description="Thioesterase" evidence="3">
    <location>
        <begin position="54"/>
        <end position="123"/>
    </location>
</feature>
<sequence>MSLAAPSDAAADGFVPFRDDDSLLAFIGEIGVRHDDGAVCFEVRLKEGALNPLGILHGGALASLFDVAMYEVARTGGEAVTVSQETKFLSAIRADAPLYVDAEALRAGRRTVFCTARATQGDRLCGHATAQFARLGDKGT</sequence>
<dbReference type="InterPro" id="IPR039298">
    <property type="entry name" value="ACOT13"/>
</dbReference>
<evidence type="ECO:0000256" key="2">
    <source>
        <dbReference type="ARBA" id="ARBA00022801"/>
    </source>
</evidence>
<dbReference type="Gene3D" id="3.10.129.10">
    <property type="entry name" value="Hotdog Thioesterase"/>
    <property type="match status" value="1"/>
</dbReference>
<evidence type="ECO:0000313" key="4">
    <source>
        <dbReference type="EMBL" id="QEW28452.1"/>
    </source>
</evidence>
<dbReference type="RefSeq" id="WP_082647456.1">
    <property type="nucleotide sequence ID" value="NZ_CP031598.1"/>
</dbReference>
<dbReference type="Pfam" id="PF03061">
    <property type="entry name" value="4HBT"/>
    <property type="match status" value="1"/>
</dbReference>
<dbReference type="EMBL" id="CP031598">
    <property type="protein sequence ID" value="QEW28452.1"/>
    <property type="molecule type" value="Genomic_DNA"/>
</dbReference>
<evidence type="ECO:0000259" key="3">
    <source>
        <dbReference type="Pfam" id="PF03061"/>
    </source>
</evidence>
<evidence type="ECO:0000256" key="1">
    <source>
        <dbReference type="ARBA" id="ARBA00008324"/>
    </source>
</evidence>
<dbReference type="GO" id="GO:0047617">
    <property type="term" value="F:fatty acyl-CoA hydrolase activity"/>
    <property type="evidence" value="ECO:0007669"/>
    <property type="project" value="InterPro"/>
</dbReference>
<dbReference type="CDD" id="cd03443">
    <property type="entry name" value="PaaI_thioesterase"/>
    <property type="match status" value="1"/>
</dbReference>
<dbReference type="NCBIfam" id="TIGR00369">
    <property type="entry name" value="unchar_dom_1"/>
    <property type="match status" value="1"/>
</dbReference>
<protein>
    <recommendedName>
        <fullName evidence="3">Thioesterase domain-containing protein</fullName>
    </recommendedName>
</protein>
<dbReference type="PANTHER" id="PTHR21660:SF1">
    <property type="entry name" value="ACYL-COENZYME A THIOESTERASE 13"/>
    <property type="match status" value="1"/>
</dbReference>
<gene>
    <name evidence="4" type="ORF">RIdsm_04283</name>
</gene>
<dbReference type="PANTHER" id="PTHR21660">
    <property type="entry name" value="THIOESTERASE SUPERFAMILY MEMBER-RELATED"/>
    <property type="match status" value="1"/>
</dbReference>